<keyword evidence="2" id="KW-1185">Reference proteome</keyword>
<evidence type="ECO:0000313" key="2">
    <source>
        <dbReference type="Proteomes" id="UP000297739"/>
    </source>
</evidence>
<proteinExistence type="predicted"/>
<reference evidence="1 2" key="1">
    <citation type="submission" date="2019-04" db="EMBL/GenBank/DDBJ databases">
        <authorList>
            <person name="Feng G."/>
            <person name="Zhang J."/>
            <person name="Zhu H."/>
        </authorList>
    </citation>
    <scope>NUCLEOTIDE SEQUENCE [LARGE SCALE GENOMIC DNA]</scope>
    <source>
        <strain evidence="1 2">JCM 17223</strain>
    </source>
</reference>
<dbReference type="OrthoDB" id="982075at2"/>
<gene>
    <name evidence="1" type="ORF">E5J99_00475</name>
</gene>
<dbReference type="Proteomes" id="UP000297739">
    <property type="component" value="Unassembled WGS sequence"/>
</dbReference>
<sequence length="99" mass="11156">MHALVQSPEIVAKEIIGSLRFSAHDVLSLPAQQQWRRYEAERATTLGNGYHSKVDIYFQTADGETKRVYTTVWACDAEYLTLKSGASLPLRAVVGFDFY</sequence>
<evidence type="ECO:0000313" key="1">
    <source>
        <dbReference type="EMBL" id="TGE20078.1"/>
    </source>
</evidence>
<dbReference type="EMBL" id="SRLD01000001">
    <property type="protein sequence ID" value="TGE20078.1"/>
    <property type="molecule type" value="Genomic_DNA"/>
</dbReference>
<accession>A0A4Z0PR19</accession>
<organism evidence="1 2">
    <name type="scientific">Hymenobacter elongatus</name>
    <dbReference type="NCBI Taxonomy" id="877208"/>
    <lineage>
        <taxon>Bacteria</taxon>
        <taxon>Pseudomonadati</taxon>
        <taxon>Bacteroidota</taxon>
        <taxon>Cytophagia</taxon>
        <taxon>Cytophagales</taxon>
        <taxon>Hymenobacteraceae</taxon>
        <taxon>Hymenobacter</taxon>
    </lineage>
</organism>
<dbReference type="RefSeq" id="WP_135495753.1">
    <property type="nucleotide sequence ID" value="NZ_SRLD01000001.1"/>
</dbReference>
<comment type="caution">
    <text evidence="1">The sequence shown here is derived from an EMBL/GenBank/DDBJ whole genome shotgun (WGS) entry which is preliminary data.</text>
</comment>
<dbReference type="AlphaFoldDB" id="A0A4Z0PR19"/>
<name>A0A4Z0PR19_9BACT</name>
<protein>
    <submittedName>
        <fullName evidence="1">Uncharacterized protein</fullName>
    </submittedName>
</protein>